<evidence type="ECO:0000313" key="14">
    <source>
        <dbReference type="Proteomes" id="UP001530400"/>
    </source>
</evidence>
<dbReference type="InterPro" id="IPR024909">
    <property type="entry name" value="Cys-tRNA/MSH_ligase"/>
</dbReference>
<feature type="compositionally biased region" description="Acidic residues" evidence="11">
    <location>
        <begin position="239"/>
        <end position="251"/>
    </location>
</feature>
<reference evidence="13 14" key="1">
    <citation type="submission" date="2024-10" db="EMBL/GenBank/DDBJ databases">
        <title>Updated reference genomes for cyclostephanoid diatoms.</title>
        <authorList>
            <person name="Roberts W.R."/>
            <person name="Alverson A.J."/>
        </authorList>
    </citation>
    <scope>NUCLEOTIDE SEQUENCE [LARGE SCALE GENOMIC DNA]</scope>
    <source>
        <strain evidence="13 14">AJA010-31</strain>
    </source>
</reference>
<dbReference type="GO" id="GO:0005524">
    <property type="term" value="F:ATP binding"/>
    <property type="evidence" value="ECO:0007669"/>
    <property type="project" value="UniProtKB-KW"/>
</dbReference>
<evidence type="ECO:0000256" key="2">
    <source>
        <dbReference type="ARBA" id="ARBA00012832"/>
    </source>
</evidence>
<comment type="cofactor">
    <cofactor evidence="1">
        <name>Zn(2+)</name>
        <dbReference type="ChEBI" id="CHEBI:29105"/>
    </cofactor>
</comment>
<feature type="region of interest" description="Disordered" evidence="11">
    <location>
        <begin position="673"/>
        <end position="692"/>
    </location>
</feature>
<protein>
    <recommendedName>
        <fullName evidence="2">cysteine--tRNA ligase</fullName>
        <ecNumber evidence="2">6.1.1.16</ecNumber>
    </recommendedName>
    <alternativeName>
        <fullName evidence="10">Cysteinyl-tRNA synthetase</fullName>
    </alternativeName>
</protein>
<dbReference type="HAMAP" id="MF_00041">
    <property type="entry name" value="Cys_tRNA_synth"/>
    <property type="match status" value="1"/>
</dbReference>
<gene>
    <name evidence="13" type="ORF">ACHAWO_008620</name>
</gene>
<dbReference type="GO" id="GO:0046872">
    <property type="term" value="F:metal ion binding"/>
    <property type="evidence" value="ECO:0007669"/>
    <property type="project" value="UniProtKB-KW"/>
</dbReference>
<evidence type="ECO:0000256" key="8">
    <source>
        <dbReference type="ARBA" id="ARBA00022917"/>
    </source>
</evidence>
<feature type="region of interest" description="Disordered" evidence="11">
    <location>
        <begin position="234"/>
        <end position="256"/>
    </location>
</feature>
<dbReference type="PANTHER" id="PTHR10890">
    <property type="entry name" value="CYSTEINYL-TRNA SYNTHETASE"/>
    <property type="match status" value="1"/>
</dbReference>
<feature type="domain" description="tRNA synthetases class I catalytic" evidence="12">
    <location>
        <begin position="46"/>
        <end position="340"/>
    </location>
</feature>
<evidence type="ECO:0000313" key="13">
    <source>
        <dbReference type="EMBL" id="KAL3768491.1"/>
    </source>
</evidence>
<keyword evidence="8" id="KW-0648">Protein biosynthesis</keyword>
<accession>A0ABD3N0A1</accession>
<keyword evidence="3" id="KW-0436">Ligase</keyword>
<keyword evidence="9" id="KW-0030">Aminoacyl-tRNA synthetase</keyword>
<dbReference type="InterPro" id="IPR015803">
    <property type="entry name" value="Cys-tRNA-ligase"/>
</dbReference>
<sequence length="692" mass="77927">MNNHQQFIRPFLLRHSNRFAAARCSSGISAFDSLSSTYKPLPHRTADNRGAAWYVCGPTVYDSAHLGHGRTYVLLDIVRRVALHLHDSSYRGTPRPLYVMNVTDVDDKIIKRSQEMALRNHQEGADPIALARRYEREFWQDMDRLNVLRPDVICRVSEHVESTVVPYIQQIVDAGMAYVISEEDSQRRHGSVYFDVRAFEEKSGGLTRYGKLAPDSAASSAFFSWDTNDDNINNINVSDDTDDDDNDDDEPLQIRKKRDPRDFSLWKYRSRCESNSTEPESVSYRSPWGPGRPGWHVECSAMIERLSRDFSATHVFSMHAGGVDLKFPHHSNEIAQAEAFGLATDSISTAAVNSVGDTTHHGHAWREWIPHWMHTGHLYVKGRKMSKSLKNFVTIREMLDMSTVLNDDDGAQTTTKLVQVDKNEWSSPADDFRLWCLGLSGSYRGPATYSKDRMEEARVIRERWVRFLMEGQRWLDDLQSSCNELQSSRFWYPIDMELFQAVTDCRIKCHNALIGRASIDGEKGSFDLNGAAFVKELTIIAENGLRYLDRAKAESKSCPEEPLRFTISTLRELLALVGFTGKTYNAGVENYTSGQLGVEQSNAAKERALIDEIVAFRAAVRASAINGIKNQDGASAAKEVLRLCDELRDGIMPSHGVEILDRKFNSGEDTTVAAGGGGWRSCSPRVNSDNKS</sequence>
<dbReference type="Proteomes" id="UP001530400">
    <property type="component" value="Unassembled WGS sequence"/>
</dbReference>
<keyword evidence="6" id="KW-0862">Zinc</keyword>
<keyword evidence="4" id="KW-0479">Metal-binding</keyword>
<proteinExistence type="inferred from homology"/>
<evidence type="ECO:0000256" key="7">
    <source>
        <dbReference type="ARBA" id="ARBA00022840"/>
    </source>
</evidence>
<name>A0ABD3N0A1_9STRA</name>
<dbReference type="Gene3D" id="3.40.50.620">
    <property type="entry name" value="HUPs"/>
    <property type="match status" value="1"/>
</dbReference>
<dbReference type="PRINTS" id="PR00983">
    <property type="entry name" value="TRNASYNTHCYS"/>
</dbReference>
<keyword evidence="14" id="KW-1185">Reference proteome</keyword>
<organism evidence="13 14">
    <name type="scientific">Cyclotella atomus</name>
    <dbReference type="NCBI Taxonomy" id="382360"/>
    <lineage>
        <taxon>Eukaryota</taxon>
        <taxon>Sar</taxon>
        <taxon>Stramenopiles</taxon>
        <taxon>Ochrophyta</taxon>
        <taxon>Bacillariophyta</taxon>
        <taxon>Coscinodiscophyceae</taxon>
        <taxon>Thalassiosirophycidae</taxon>
        <taxon>Stephanodiscales</taxon>
        <taxon>Stephanodiscaceae</taxon>
        <taxon>Cyclotella</taxon>
    </lineage>
</organism>
<dbReference type="PANTHER" id="PTHR10890:SF3">
    <property type="entry name" value="CYSTEINE--TRNA LIGASE, CYTOPLASMIC"/>
    <property type="match status" value="1"/>
</dbReference>
<evidence type="ECO:0000256" key="11">
    <source>
        <dbReference type="SAM" id="MobiDB-lite"/>
    </source>
</evidence>
<dbReference type="EMBL" id="JALLPJ020001346">
    <property type="protein sequence ID" value="KAL3768491.1"/>
    <property type="molecule type" value="Genomic_DNA"/>
</dbReference>
<dbReference type="Pfam" id="PF01406">
    <property type="entry name" value="tRNA-synt_1e"/>
    <property type="match status" value="2"/>
</dbReference>
<evidence type="ECO:0000256" key="5">
    <source>
        <dbReference type="ARBA" id="ARBA00022741"/>
    </source>
</evidence>
<evidence type="ECO:0000256" key="1">
    <source>
        <dbReference type="ARBA" id="ARBA00001947"/>
    </source>
</evidence>
<keyword evidence="7" id="KW-0067">ATP-binding</keyword>
<dbReference type="InterPro" id="IPR032678">
    <property type="entry name" value="tRNA-synt_1_cat_dom"/>
</dbReference>
<dbReference type="AlphaFoldDB" id="A0ABD3N0A1"/>
<evidence type="ECO:0000256" key="4">
    <source>
        <dbReference type="ARBA" id="ARBA00022723"/>
    </source>
</evidence>
<dbReference type="InterPro" id="IPR014729">
    <property type="entry name" value="Rossmann-like_a/b/a_fold"/>
</dbReference>
<evidence type="ECO:0000256" key="3">
    <source>
        <dbReference type="ARBA" id="ARBA00022598"/>
    </source>
</evidence>
<evidence type="ECO:0000259" key="12">
    <source>
        <dbReference type="Pfam" id="PF01406"/>
    </source>
</evidence>
<evidence type="ECO:0000256" key="6">
    <source>
        <dbReference type="ARBA" id="ARBA00022833"/>
    </source>
</evidence>
<evidence type="ECO:0000256" key="9">
    <source>
        <dbReference type="ARBA" id="ARBA00023146"/>
    </source>
</evidence>
<comment type="caution">
    <text evidence="13">The sequence shown here is derived from an EMBL/GenBank/DDBJ whole genome shotgun (WGS) entry which is preliminary data.</text>
</comment>
<keyword evidence="5" id="KW-0547">Nucleotide-binding</keyword>
<dbReference type="SUPFAM" id="SSF52374">
    <property type="entry name" value="Nucleotidylyl transferase"/>
    <property type="match status" value="1"/>
</dbReference>
<feature type="domain" description="tRNA synthetases class I catalytic" evidence="12">
    <location>
        <begin position="366"/>
        <end position="401"/>
    </location>
</feature>
<evidence type="ECO:0000256" key="10">
    <source>
        <dbReference type="ARBA" id="ARBA00031499"/>
    </source>
</evidence>
<dbReference type="GO" id="GO:0004817">
    <property type="term" value="F:cysteine-tRNA ligase activity"/>
    <property type="evidence" value="ECO:0007669"/>
    <property type="project" value="UniProtKB-EC"/>
</dbReference>
<dbReference type="GO" id="GO:0006412">
    <property type="term" value="P:translation"/>
    <property type="evidence" value="ECO:0007669"/>
    <property type="project" value="UniProtKB-KW"/>
</dbReference>
<dbReference type="EC" id="6.1.1.16" evidence="2"/>